<evidence type="ECO:0000313" key="8">
    <source>
        <dbReference type="Proteomes" id="UP000279959"/>
    </source>
</evidence>
<feature type="transmembrane region" description="Helical" evidence="6">
    <location>
        <begin position="106"/>
        <end position="127"/>
    </location>
</feature>
<dbReference type="PANTHER" id="PTHR30213:SF0">
    <property type="entry name" value="UPF0761 MEMBRANE PROTEIN YIHY"/>
    <property type="match status" value="1"/>
</dbReference>
<keyword evidence="2" id="KW-1003">Cell membrane</keyword>
<dbReference type="GO" id="GO:0005886">
    <property type="term" value="C:plasma membrane"/>
    <property type="evidence" value="ECO:0007669"/>
    <property type="project" value="UniProtKB-SubCell"/>
</dbReference>
<evidence type="ECO:0000256" key="5">
    <source>
        <dbReference type="ARBA" id="ARBA00023136"/>
    </source>
</evidence>
<feature type="transmembrane region" description="Helical" evidence="6">
    <location>
        <begin position="38"/>
        <end position="67"/>
    </location>
</feature>
<evidence type="ECO:0000256" key="3">
    <source>
        <dbReference type="ARBA" id="ARBA00022692"/>
    </source>
</evidence>
<keyword evidence="3 6" id="KW-0812">Transmembrane</keyword>
<evidence type="ECO:0000313" key="7">
    <source>
        <dbReference type="EMBL" id="BBD98268.1"/>
    </source>
</evidence>
<dbReference type="InterPro" id="IPR017039">
    <property type="entry name" value="Virul_fac_BrkB"/>
</dbReference>
<dbReference type="PANTHER" id="PTHR30213">
    <property type="entry name" value="INNER MEMBRANE PROTEIN YHJD"/>
    <property type="match status" value="1"/>
</dbReference>
<dbReference type="RefSeq" id="WP_066703053.1">
    <property type="nucleotide sequence ID" value="NZ_AP018664.1"/>
</dbReference>
<keyword evidence="5 6" id="KW-0472">Membrane</keyword>
<evidence type="ECO:0000256" key="2">
    <source>
        <dbReference type="ARBA" id="ARBA00022475"/>
    </source>
</evidence>
<protein>
    <submittedName>
        <fullName evidence="7">YihY/virulence factor BrkB family protein</fullName>
    </submittedName>
</protein>
<dbReference type="Proteomes" id="UP000279959">
    <property type="component" value="Chromosome"/>
</dbReference>
<feature type="transmembrane region" description="Helical" evidence="6">
    <location>
        <begin position="148"/>
        <end position="176"/>
    </location>
</feature>
<dbReference type="Pfam" id="PF03631">
    <property type="entry name" value="Virul_fac_BrkB"/>
    <property type="match status" value="1"/>
</dbReference>
<evidence type="ECO:0000256" key="6">
    <source>
        <dbReference type="SAM" id="Phobius"/>
    </source>
</evidence>
<organism evidence="7 8">
    <name type="scientific">Sphingobium amiense</name>
    <dbReference type="NCBI Taxonomy" id="135719"/>
    <lineage>
        <taxon>Bacteria</taxon>
        <taxon>Pseudomonadati</taxon>
        <taxon>Pseudomonadota</taxon>
        <taxon>Alphaproteobacteria</taxon>
        <taxon>Sphingomonadales</taxon>
        <taxon>Sphingomonadaceae</taxon>
        <taxon>Sphingobium</taxon>
    </lineage>
</organism>
<dbReference type="EMBL" id="AP018664">
    <property type="protein sequence ID" value="BBD98268.1"/>
    <property type="molecule type" value="Genomic_DNA"/>
</dbReference>
<feature type="transmembrane region" description="Helical" evidence="6">
    <location>
        <begin position="222"/>
        <end position="247"/>
    </location>
</feature>
<keyword evidence="4 6" id="KW-1133">Transmembrane helix</keyword>
<comment type="subcellular location">
    <subcellularLocation>
        <location evidence="1">Cell membrane</location>
        <topology evidence="1">Multi-pass membrane protein</topology>
    </subcellularLocation>
</comment>
<feature type="transmembrane region" description="Helical" evidence="6">
    <location>
        <begin position="259"/>
        <end position="281"/>
    </location>
</feature>
<keyword evidence="8" id="KW-1185">Reference proteome</keyword>
<sequence length="303" mass="33066">MTERVAQQVHAEAPWQIPARGWWEVLKRVYAKKSANHLSLLAAGVAYYAFLSIAPLLAAVVLTYGLIGDPALVAEHVRSIITVVPREAAKLIFDQLMAVVTTAKPAIGFGLLLSFLLAIYGATRASSATMEALNIVYEEKEARSMLSFYRVSIGITFSAVLVVVVGVLAASVLGFLQSFVDGWGPVAIFFVKALTWIAAGLFASLIFALIYRFGPHRRRARWQWLTAGSVVATLFWLLATLGVSFYVSRFGNYNETYGSLGAVVVLQLWLYVSAFVVLLGAQLNQEAERQTSADTQVEEPKAA</sequence>
<dbReference type="PIRSF" id="PIRSF035875">
    <property type="entry name" value="RNase_BN"/>
    <property type="match status" value="1"/>
</dbReference>
<accession>A0A494W524</accession>
<dbReference type="NCBIfam" id="TIGR00765">
    <property type="entry name" value="yihY_not_rbn"/>
    <property type="match status" value="1"/>
</dbReference>
<proteinExistence type="predicted"/>
<evidence type="ECO:0000256" key="4">
    <source>
        <dbReference type="ARBA" id="ARBA00022989"/>
    </source>
</evidence>
<gene>
    <name evidence="7" type="ORF">SAMIE_1017690</name>
</gene>
<feature type="transmembrane region" description="Helical" evidence="6">
    <location>
        <begin position="188"/>
        <end position="210"/>
    </location>
</feature>
<dbReference type="AlphaFoldDB" id="A0A494W524"/>
<dbReference type="KEGG" id="sami:SAMIE_1017690"/>
<evidence type="ECO:0000256" key="1">
    <source>
        <dbReference type="ARBA" id="ARBA00004651"/>
    </source>
</evidence>
<name>A0A494W524_9SPHN</name>
<reference evidence="7 8" key="1">
    <citation type="submission" date="2018-05" db="EMBL/GenBank/DDBJ databases">
        <title>Complete Genome Sequence of the Nonylphenol-Degrading Bacterium Sphingobium amiense DSM 16289T.</title>
        <authorList>
            <person name="Ootsuka M."/>
            <person name="Nishizawa T."/>
            <person name="Ohta H."/>
        </authorList>
    </citation>
    <scope>NUCLEOTIDE SEQUENCE [LARGE SCALE GENOMIC DNA]</scope>
    <source>
        <strain evidence="7 8">DSM 16289</strain>
    </source>
</reference>